<accession>A0A9P8TAP6</accession>
<evidence type="ECO:0000313" key="1">
    <source>
        <dbReference type="EMBL" id="KAH3671824.1"/>
    </source>
</evidence>
<proteinExistence type="predicted"/>
<reference evidence="1" key="2">
    <citation type="submission" date="2021-01" db="EMBL/GenBank/DDBJ databases">
        <authorList>
            <person name="Schikora-Tamarit M.A."/>
        </authorList>
    </citation>
    <scope>NUCLEOTIDE SEQUENCE</scope>
    <source>
        <strain evidence="1">CBS6075</strain>
    </source>
</reference>
<sequence>MGANSTCPAPVPARRCSLGSYGSQSAPIQYSKSSKLISSLSLFTSSLHWRDWIPEKSNETISSRSGPSLTIRMNFRAVSLGTVAMSSTSLSVSLNWKSCQVPPSSNEYETTLVSPAFTRTRIEPWSPNSHIRRRVRVSARVVSLCERVQMQRTCFQRLAVATVLVALRINRRRNKQRPFGAIVVRDHALDFLGLTFLFHGLGVAHSVDDRNSFETLNTLKVDKRKLVTVHVSQQLHVLCSVVVGLEQRAKLSLR</sequence>
<name>A0A9P8TAP6_9ASCO</name>
<dbReference type="EMBL" id="JAEUBE010000042">
    <property type="protein sequence ID" value="KAH3671824.1"/>
    <property type="molecule type" value="Genomic_DNA"/>
</dbReference>
<gene>
    <name evidence="1" type="ORF">OGAPHI_000010</name>
</gene>
<keyword evidence="2" id="KW-1185">Reference proteome</keyword>
<dbReference type="GeneID" id="70231978"/>
<comment type="caution">
    <text evidence="1">The sequence shown here is derived from an EMBL/GenBank/DDBJ whole genome shotgun (WGS) entry which is preliminary data.</text>
</comment>
<organism evidence="1 2">
    <name type="scientific">Ogataea philodendri</name>
    <dbReference type="NCBI Taxonomy" id="1378263"/>
    <lineage>
        <taxon>Eukaryota</taxon>
        <taxon>Fungi</taxon>
        <taxon>Dikarya</taxon>
        <taxon>Ascomycota</taxon>
        <taxon>Saccharomycotina</taxon>
        <taxon>Pichiomycetes</taxon>
        <taxon>Pichiales</taxon>
        <taxon>Pichiaceae</taxon>
        <taxon>Ogataea</taxon>
    </lineage>
</organism>
<protein>
    <submittedName>
        <fullName evidence="1">Uncharacterized protein</fullName>
    </submittedName>
</protein>
<dbReference type="RefSeq" id="XP_046064939.1">
    <property type="nucleotide sequence ID" value="XM_046201933.1"/>
</dbReference>
<dbReference type="Proteomes" id="UP000769157">
    <property type="component" value="Unassembled WGS sequence"/>
</dbReference>
<reference evidence="1" key="1">
    <citation type="journal article" date="2021" name="Open Biol.">
        <title>Shared evolutionary footprints suggest mitochondrial oxidative damage underlies multiple complex I losses in fungi.</title>
        <authorList>
            <person name="Schikora-Tamarit M.A."/>
            <person name="Marcet-Houben M."/>
            <person name="Nosek J."/>
            <person name="Gabaldon T."/>
        </authorList>
    </citation>
    <scope>NUCLEOTIDE SEQUENCE</scope>
    <source>
        <strain evidence="1">CBS6075</strain>
    </source>
</reference>
<dbReference type="AlphaFoldDB" id="A0A9P8TAP6"/>
<evidence type="ECO:0000313" key="2">
    <source>
        <dbReference type="Proteomes" id="UP000769157"/>
    </source>
</evidence>